<comment type="similarity">
    <text evidence="1">Belongs to the leucine-binding protein family.</text>
</comment>
<dbReference type="PATRIC" id="fig|1641875.4.peg.2248"/>
<dbReference type="Gene3D" id="3.40.50.2300">
    <property type="match status" value="2"/>
</dbReference>
<dbReference type="AlphaFoldDB" id="A0A0T5NQC6"/>
<feature type="domain" description="Leucine-binding protein" evidence="5">
    <location>
        <begin position="58"/>
        <end position="208"/>
    </location>
</feature>
<evidence type="ECO:0000259" key="5">
    <source>
        <dbReference type="Pfam" id="PF13458"/>
    </source>
</evidence>
<name>A0A0T5NQC6_9RHOB</name>
<dbReference type="Pfam" id="PF13458">
    <property type="entry name" value="Peripla_BP_6"/>
    <property type="match status" value="1"/>
</dbReference>
<keyword evidence="2 4" id="KW-0732">Signal</keyword>
<evidence type="ECO:0000256" key="2">
    <source>
        <dbReference type="ARBA" id="ARBA00022729"/>
    </source>
</evidence>
<organism evidence="6 7">
    <name type="scientific">Roseovarius atlanticus</name>
    <dbReference type="NCBI Taxonomy" id="1641875"/>
    <lineage>
        <taxon>Bacteria</taxon>
        <taxon>Pseudomonadati</taxon>
        <taxon>Pseudomonadota</taxon>
        <taxon>Alphaproteobacteria</taxon>
        <taxon>Rhodobacterales</taxon>
        <taxon>Roseobacteraceae</taxon>
        <taxon>Roseovarius</taxon>
    </lineage>
</organism>
<dbReference type="STRING" id="1641875.XM53_18595"/>
<gene>
    <name evidence="6" type="ORF">XM53_18595</name>
</gene>
<keyword evidence="7" id="KW-1185">Reference proteome</keyword>
<comment type="caution">
    <text evidence="6">The sequence shown here is derived from an EMBL/GenBank/DDBJ whole genome shotgun (WGS) entry which is preliminary data.</text>
</comment>
<dbReference type="PANTHER" id="PTHR30483:SF6">
    <property type="entry name" value="PERIPLASMIC BINDING PROTEIN OF ABC TRANSPORTER FOR NATURAL AMINO ACIDS"/>
    <property type="match status" value="1"/>
</dbReference>
<evidence type="ECO:0000256" key="3">
    <source>
        <dbReference type="ARBA" id="ARBA00022970"/>
    </source>
</evidence>
<proteinExistence type="inferred from homology"/>
<dbReference type="OrthoDB" id="5341635at2"/>
<dbReference type="EMBL" id="LAXJ01000025">
    <property type="protein sequence ID" value="KRS10988.1"/>
    <property type="molecule type" value="Genomic_DNA"/>
</dbReference>
<keyword evidence="3" id="KW-0029">Amino-acid transport</keyword>
<dbReference type="CDD" id="cd06268">
    <property type="entry name" value="PBP1_ABC_transporter_LIVBP-like"/>
    <property type="match status" value="1"/>
</dbReference>
<evidence type="ECO:0000256" key="4">
    <source>
        <dbReference type="SAM" id="SignalP"/>
    </source>
</evidence>
<dbReference type="GO" id="GO:0006865">
    <property type="term" value="P:amino acid transport"/>
    <property type="evidence" value="ECO:0007669"/>
    <property type="project" value="UniProtKB-KW"/>
</dbReference>
<dbReference type="NCBIfam" id="TIGR03863">
    <property type="entry name" value="PQQ_ABC_bind"/>
    <property type="match status" value="1"/>
</dbReference>
<feature type="signal peptide" evidence="4">
    <location>
        <begin position="1"/>
        <end position="27"/>
    </location>
</feature>
<dbReference type="InterPro" id="IPR022478">
    <property type="entry name" value="ABC_transptr_sub-bd_PQQ"/>
</dbReference>
<evidence type="ECO:0000313" key="7">
    <source>
        <dbReference type="Proteomes" id="UP000051295"/>
    </source>
</evidence>
<dbReference type="Proteomes" id="UP000051295">
    <property type="component" value="Unassembled WGS sequence"/>
</dbReference>
<feature type="chain" id="PRO_5006663805" evidence="4">
    <location>
        <begin position="28"/>
        <end position="400"/>
    </location>
</feature>
<dbReference type="SUPFAM" id="SSF53822">
    <property type="entry name" value="Periplasmic binding protein-like I"/>
    <property type="match status" value="1"/>
</dbReference>
<sequence>MNRFATLFAAALLCAVTLFFTAGTAAAIDVRAAVLRVDYQVQRPISRFDEAPEDLGFAGAALADQDNNSTGSFMGHTYETIQKSAAPDAADAALDEILADGIRLIVIHAREEDVLRLADRAAEEGALVFNARAGDMAMRNEDCRANLLHTATSYAQQADAIAQFAIWKKWPRWVLISGSNPADMALADAYRRAATKFGAQIVEERTFEDTGGARRTDSGHVLVQRQLPTFMQDLPEHDVVITADETDYFAAYLTYHLWDPRPVMGSSGLRPVQMHGGHEAYGATQLQTRFEKLAGRYIKDADYNVWIALRAVGEAVTRAQTAEPDGVKDYLLSDQFELAGFKGQEVTFRDWNGQMRQQVMLYDDRVTVSVSPQEGFLHQNAVQDTLGLDRPESACTAFSN</sequence>
<dbReference type="InterPro" id="IPR028082">
    <property type="entry name" value="Peripla_BP_I"/>
</dbReference>
<dbReference type="InterPro" id="IPR028081">
    <property type="entry name" value="Leu-bd"/>
</dbReference>
<dbReference type="PANTHER" id="PTHR30483">
    <property type="entry name" value="LEUCINE-SPECIFIC-BINDING PROTEIN"/>
    <property type="match status" value="1"/>
</dbReference>
<accession>A0A0T5NQC6</accession>
<dbReference type="InterPro" id="IPR051010">
    <property type="entry name" value="BCAA_transport"/>
</dbReference>
<protein>
    <submittedName>
        <fullName evidence="6">Branched-chain amino acid ABC transporter substrate-binding protein</fullName>
    </submittedName>
</protein>
<reference evidence="6 7" key="1">
    <citation type="submission" date="2015-04" db="EMBL/GenBank/DDBJ databases">
        <title>The draft genome sequence of Roseovarius sp.R12b.</title>
        <authorList>
            <person name="Li G."/>
            <person name="Lai Q."/>
            <person name="Shao Z."/>
            <person name="Yan P."/>
        </authorList>
    </citation>
    <scope>NUCLEOTIDE SEQUENCE [LARGE SCALE GENOMIC DNA]</scope>
    <source>
        <strain evidence="6 7">R12B</strain>
    </source>
</reference>
<evidence type="ECO:0000313" key="6">
    <source>
        <dbReference type="EMBL" id="KRS10988.1"/>
    </source>
</evidence>
<keyword evidence="3" id="KW-0813">Transport</keyword>
<evidence type="ECO:0000256" key="1">
    <source>
        <dbReference type="ARBA" id="ARBA00010062"/>
    </source>
</evidence>